<keyword evidence="1" id="KW-1133">Transmembrane helix</keyword>
<sequence>MSKTQLADLILYFHFLYVVCVITPVPLILIGAKLHWRWIRIPWLRRLHVAMILFVVVEYLIGMMCPLTVLEEYLRQEPGQKNIYPLGFFPALISKILFSDFEPWVYGAIYITGASLIVLLYRKVPPRP</sequence>
<feature type="transmembrane region" description="Helical" evidence="1">
    <location>
        <begin position="104"/>
        <end position="121"/>
    </location>
</feature>
<evidence type="ECO:0000313" key="2">
    <source>
        <dbReference type="EMBL" id="UOF00490.1"/>
    </source>
</evidence>
<dbReference type="InterPro" id="IPR021218">
    <property type="entry name" value="DUF2784"/>
</dbReference>
<keyword evidence="3" id="KW-1185">Reference proteome</keyword>
<organism evidence="2 3">
    <name type="scientific">Bdellovibrio reynosensis</name>
    <dbReference type="NCBI Taxonomy" id="2835041"/>
    <lineage>
        <taxon>Bacteria</taxon>
        <taxon>Pseudomonadati</taxon>
        <taxon>Bdellovibrionota</taxon>
        <taxon>Bdellovibrionia</taxon>
        <taxon>Bdellovibrionales</taxon>
        <taxon>Pseudobdellovibrionaceae</taxon>
        <taxon>Bdellovibrio</taxon>
    </lineage>
</organism>
<name>A0ABY4CE50_9BACT</name>
<protein>
    <submittedName>
        <fullName evidence="2">DUF2784 domain-containing protein</fullName>
    </submittedName>
</protein>
<reference evidence="2" key="1">
    <citation type="submission" date="2022-03" db="EMBL/GenBank/DDBJ databases">
        <title>Genome Identification and Characterization of new species Bdellovibrio reynosense LBG001 sp. nov. from a Mexico soil sample.</title>
        <authorList>
            <person name="Camilli A."/>
            <person name="Ajao Y."/>
            <person name="Guo X."/>
        </authorList>
    </citation>
    <scope>NUCLEOTIDE SEQUENCE</scope>
    <source>
        <strain evidence="2">LBG001</strain>
    </source>
</reference>
<keyword evidence="1" id="KW-0472">Membrane</keyword>
<accession>A0ABY4CE50</accession>
<dbReference type="EMBL" id="CP093442">
    <property type="protein sequence ID" value="UOF00490.1"/>
    <property type="molecule type" value="Genomic_DNA"/>
</dbReference>
<dbReference type="Pfam" id="PF10861">
    <property type="entry name" value="DUF2784"/>
    <property type="match status" value="1"/>
</dbReference>
<feature type="transmembrane region" description="Helical" evidence="1">
    <location>
        <begin position="49"/>
        <end position="70"/>
    </location>
</feature>
<dbReference type="Proteomes" id="UP000830116">
    <property type="component" value="Chromosome"/>
</dbReference>
<gene>
    <name evidence="2" type="ORF">MNR06_12350</name>
</gene>
<dbReference type="RefSeq" id="WP_243536482.1">
    <property type="nucleotide sequence ID" value="NZ_CP093442.1"/>
</dbReference>
<proteinExistence type="predicted"/>
<evidence type="ECO:0000313" key="3">
    <source>
        <dbReference type="Proteomes" id="UP000830116"/>
    </source>
</evidence>
<feature type="transmembrane region" description="Helical" evidence="1">
    <location>
        <begin position="9"/>
        <end position="29"/>
    </location>
</feature>
<keyword evidence="1" id="KW-0812">Transmembrane</keyword>
<evidence type="ECO:0000256" key="1">
    <source>
        <dbReference type="SAM" id="Phobius"/>
    </source>
</evidence>